<name>A0ABT8RJH2_9BACT</name>
<comment type="caution">
    <text evidence="1">The sequence shown here is derived from an EMBL/GenBank/DDBJ whole genome shotgun (WGS) entry which is preliminary data.</text>
</comment>
<sequence>MELSEKNLKTLLISVHRGIEESANKTANNIFNARLGKLIDYPPNGGLTDEEKEALKELKGNEDLKTALRKVIASSTANAFFDFFNLIDGTTDPEPGTGKWTEVLIVDKPKDFDEDQAFLHDEFYATYWDWKKKRKNKNWQLDLLDEE</sequence>
<organism evidence="1 2">
    <name type="scientific">Rhodocytophaga aerolata</name>
    <dbReference type="NCBI Taxonomy" id="455078"/>
    <lineage>
        <taxon>Bacteria</taxon>
        <taxon>Pseudomonadati</taxon>
        <taxon>Bacteroidota</taxon>
        <taxon>Cytophagia</taxon>
        <taxon>Cytophagales</taxon>
        <taxon>Rhodocytophagaceae</taxon>
        <taxon>Rhodocytophaga</taxon>
    </lineage>
</organism>
<accession>A0ABT8RJH2</accession>
<keyword evidence="2" id="KW-1185">Reference proteome</keyword>
<dbReference type="RefSeq" id="WP_302042366.1">
    <property type="nucleotide sequence ID" value="NZ_JAUKPO010000067.1"/>
</dbReference>
<reference evidence="1" key="1">
    <citation type="submission" date="2023-07" db="EMBL/GenBank/DDBJ databases">
        <title>The genome sequence of Rhodocytophaga aerolata KACC 12507.</title>
        <authorList>
            <person name="Zhang X."/>
        </authorList>
    </citation>
    <scope>NUCLEOTIDE SEQUENCE</scope>
    <source>
        <strain evidence="1">KACC 12507</strain>
    </source>
</reference>
<evidence type="ECO:0000313" key="2">
    <source>
        <dbReference type="Proteomes" id="UP001168528"/>
    </source>
</evidence>
<evidence type="ECO:0000313" key="1">
    <source>
        <dbReference type="EMBL" id="MDO1451569.1"/>
    </source>
</evidence>
<dbReference type="Proteomes" id="UP001168528">
    <property type="component" value="Unassembled WGS sequence"/>
</dbReference>
<gene>
    <name evidence="1" type="ORF">Q0590_35180</name>
</gene>
<proteinExistence type="predicted"/>
<protein>
    <submittedName>
        <fullName evidence="1">Uncharacterized protein</fullName>
    </submittedName>
</protein>
<dbReference type="EMBL" id="JAUKPO010000067">
    <property type="protein sequence ID" value="MDO1451569.1"/>
    <property type="molecule type" value="Genomic_DNA"/>
</dbReference>